<protein>
    <submittedName>
        <fullName evidence="2">Uncharacterized protein</fullName>
    </submittedName>
</protein>
<keyword evidence="3" id="KW-1185">Reference proteome</keyword>
<proteinExistence type="predicted"/>
<dbReference type="KEGG" id="dwi:6641309"/>
<dbReference type="PhylomeDB" id="B4MST3"/>
<sequence length="189" mass="21531">MSKLSICLFLVVLVAVAIEASGDRRPCVGRCNIKDLGSTRTVCIRDRRTNTCTKLRSCRLREKNCERRDLGLEPLRESCATRCRNILGGSGSSGQCAPKLRRQTTKSPWSGGKRLRDCAYRRCVDIEKRPGCWRNRDNGCVVLTRCEAQRRNCNRDPQDQWQRASDWRCAGNVQGGGVRQCRRRVIKKD</sequence>
<dbReference type="AlphaFoldDB" id="B4MST3"/>
<organism evidence="2 3">
    <name type="scientific">Drosophila willistoni</name>
    <name type="common">Fruit fly</name>
    <dbReference type="NCBI Taxonomy" id="7260"/>
    <lineage>
        <taxon>Eukaryota</taxon>
        <taxon>Metazoa</taxon>
        <taxon>Ecdysozoa</taxon>
        <taxon>Arthropoda</taxon>
        <taxon>Hexapoda</taxon>
        <taxon>Insecta</taxon>
        <taxon>Pterygota</taxon>
        <taxon>Neoptera</taxon>
        <taxon>Endopterygota</taxon>
        <taxon>Diptera</taxon>
        <taxon>Brachycera</taxon>
        <taxon>Muscomorpha</taxon>
        <taxon>Ephydroidea</taxon>
        <taxon>Drosophilidae</taxon>
        <taxon>Drosophila</taxon>
        <taxon>Sophophora</taxon>
    </lineage>
</organism>
<reference evidence="2 3" key="1">
    <citation type="journal article" date="2007" name="Nature">
        <title>Evolution of genes and genomes on the Drosophila phylogeny.</title>
        <authorList>
            <consortium name="Drosophila 12 Genomes Consortium"/>
            <person name="Clark A.G."/>
            <person name="Eisen M.B."/>
            <person name="Smith D.R."/>
            <person name="Bergman C.M."/>
            <person name="Oliver B."/>
            <person name="Markow T.A."/>
            <person name="Kaufman T.C."/>
            <person name="Kellis M."/>
            <person name="Gelbart W."/>
            <person name="Iyer V.N."/>
            <person name="Pollard D.A."/>
            <person name="Sackton T.B."/>
            <person name="Larracuente A.M."/>
            <person name="Singh N.D."/>
            <person name="Abad J.P."/>
            <person name="Abt D.N."/>
            <person name="Adryan B."/>
            <person name="Aguade M."/>
            <person name="Akashi H."/>
            <person name="Anderson W.W."/>
            <person name="Aquadro C.F."/>
            <person name="Ardell D.H."/>
            <person name="Arguello R."/>
            <person name="Artieri C.G."/>
            <person name="Barbash D.A."/>
            <person name="Barker D."/>
            <person name="Barsanti P."/>
            <person name="Batterham P."/>
            <person name="Batzoglou S."/>
            <person name="Begun D."/>
            <person name="Bhutkar A."/>
            <person name="Blanco E."/>
            <person name="Bosak S.A."/>
            <person name="Bradley R.K."/>
            <person name="Brand A.D."/>
            <person name="Brent M.R."/>
            <person name="Brooks A.N."/>
            <person name="Brown R.H."/>
            <person name="Butlin R.K."/>
            <person name="Caggese C."/>
            <person name="Calvi B.R."/>
            <person name="Bernardo de Carvalho A."/>
            <person name="Caspi A."/>
            <person name="Castrezana S."/>
            <person name="Celniker S.E."/>
            <person name="Chang J.L."/>
            <person name="Chapple C."/>
            <person name="Chatterji S."/>
            <person name="Chinwalla A."/>
            <person name="Civetta A."/>
            <person name="Clifton S.W."/>
            <person name="Comeron J.M."/>
            <person name="Costello J.C."/>
            <person name="Coyne J.A."/>
            <person name="Daub J."/>
            <person name="David R.G."/>
            <person name="Delcher A.L."/>
            <person name="Delehaunty K."/>
            <person name="Do C.B."/>
            <person name="Ebling H."/>
            <person name="Edwards K."/>
            <person name="Eickbush T."/>
            <person name="Evans J.D."/>
            <person name="Filipski A."/>
            <person name="Findeiss S."/>
            <person name="Freyhult E."/>
            <person name="Fulton L."/>
            <person name="Fulton R."/>
            <person name="Garcia A.C."/>
            <person name="Gardiner A."/>
            <person name="Garfield D.A."/>
            <person name="Garvin B.E."/>
            <person name="Gibson G."/>
            <person name="Gilbert D."/>
            <person name="Gnerre S."/>
            <person name="Godfrey J."/>
            <person name="Good R."/>
            <person name="Gotea V."/>
            <person name="Gravely B."/>
            <person name="Greenberg A.J."/>
            <person name="Griffiths-Jones S."/>
            <person name="Gross S."/>
            <person name="Guigo R."/>
            <person name="Gustafson E.A."/>
            <person name="Haerty W."/>
            <person name="Hahn M.W."/>
            <person name="Halligan D.L."/>
            <person name="Halpern A.L."/>
            <person name="Halter G.M."/>
            <person name="Han M.V."/>
            <person name="Heger A."/>
            <person name="Hillier L."/>
            <person name="Hinrichs A.S."/>
            <person name="Holmes I."/>
            <person name="Hoskins R.A."/>
            <person name="Hubisz M.J."/>
            <person name="Hultmark D."/>
            <person name="Huntley M.A."/>
            <person name="Jaffe D.B."/>
            <person name="Jagadeeshan S."/>
            <person name="Jeck W.R."/>
            <person name="Johnson J."/>
            <person name="Jones C.D."/>
            <person name="Jordan W.C."/>
            <person name="Karpen G.H."/>
            <person name="Kataoka E."/>
            <person name="Keightley P.D."/>
            <person name="Kheradpour P."/>
            <person name="Kirkness E.F."/>
            <person name="Koerich L.B."/>
            <person name="Kristiansen K."/>
            <person name="Kudrna D."/>
            <person name="Kulathinal R.J."/>
            <person name="Kumar S."/>
            <person name="Kwok R."/>
            <person name="Lander E."/>
            <person name="Langley C.H."/>
            <person name="Lapoint R."/>
            <person name="Lazzaro B.P."/>
            <person name="Lee S.J."/>
            <person name="Levesque L."/>
            <person name="Li R."/>
            <person name="Lin C.F."/>
            <person name="Lin M.F."/>
            <person name="Lindblad-Toh K."/>
            <person name="Llopart A."/>
            <person name="Long M."/>
            <person name="Low L."/>
            <person name="Lozovsky E."/>
            <person name="Lu J."/>
            <person name="Luo M."/>
            <person name="Machado C.A."/>
            <person name="Makalowski W."/>
            <person name="Marzo M."/>
            <person name="Matsuda M."/>
            <person name="Matzkin L."/>
            <person name="McAllister B."/>
            <person name="McBride C.S."/>
            <person name="McKernan B."/>
            <person name="McKernan K."/>
            <person name="Mendez-Lago M."/>
            <person name="Minx P."/>
            <person name="Mollenhauer M.U."/>
            <person name="Montooth K."/>
            <person name="Mount S.M."/>
            <person name="Mu X."/>
            <person name="Myers E."/>
            <person name="Negre B."/>
            <person name="Newfeld S."/>
            <person name="Nielsen R."/>
            <person name="Noor M.A."/>
            <person name="O'Grady P."/>
            <person name="Pachter L."/>
            <person name="Papaceit M."/>
            <person name="Parisi M.J."/>
            <person name="Parisi M."/>
            <person name="Parts L."/>
            <person name="Pedersen J.S."/>
            <person name="Pesole G."/>
            <person name="Phillippy A.M."/>
            <person name="Ponting C.P."/>
            <person name="Pop M."/>
            <person name="Porcelli D."/>
            <person name="Powell J.R."/>
            <person name="Prohaska S."/>
            <person name="Pruitt K."/>
            <person name="Puig M."/>
            <person name="Quesneville H."/>
            <person name="Ram K.R."/>
            <person name="Rand D."/>
            <person name="Rasmussen M.D."/>
            <person name="Reed L.K."/>
            <person name="Reenan R."/>
            <person name="Reily A."/>
            <person name="Remington K.A."/>
            <person name="Rieger T.T."/>
            <person name="Ritchie M.G."/>
            <person name="Robin C."/>
            <person name="Rogers Y.H."/>
            <person name="Rohde C."/>
            <person name="Rozas J."/>
            <person name="Rubenfield M.J."/>
            <person name="Ruiz A."/>
            <person name="Russo S."/>
            <person name="Salzberg S.L."/>
            <person name="Sanchez-Gracia A."/>
            <person name="Saranga D.J."/>
            <person name="Sato H."/>
            <person name="Schaeffer S.W."/>
            <person name="Schatz M.C."/>
            <person name="Schlenke T."/>
            <person name="Schwartz R."/>
            <person name="Segarra C."/>
            <person name="Singh R.S."/>
            <person name="Sirot L."/>
            <person name="Sirota M."/>
            <person name="Sisneros N.B."/>
            <person name="Smith C.D."/>
            <person name="Smith T.F."/>
            <person name="Spieth J."/>
            <person name="Stage D.E."/>
            <person name="Stark A."/>
            <person name="Stephan W."/>
            <person name="Strausberg R.L."/>
            <person name="Strempel S."/>
            <person name="Sturgill D."/>
            <person name="Sutton G."/>
            <person name="Sutton G.G."/>
            <person name="Tao W."/>
            <person name="Teichmann S."/>
            <person name="Tobari Y.N."/>
            <person name="Tomimura Y."/>
            <person name="Tsolas J.M."/>
            <person name="Valente V.L."/>
            <person name="Venter E."/>
            <person name="Venter J.C."/>
            <person name="Vicario S."/>
            <person name="Vieira F.G."/>
            <person name="Vilella A.J."/>
            <person name="Villasante A."/>
            <person name="Walenz B."/>
            <person name="Wang J."/>
            <person name="Wasserman M."/>
            <person name="Watts T."/>
            <person name="Wilson D."/>
            <person name="Wilson R.K."/>
            <person name="Wing R.A."/>
            <person name="Wolfner M.F."/>
            <person name="Wong A."/>
            <person name="Wong G.K."/>
            <person name="Wu C.I."/>
            <person name="Wu G."/>
            <person name="Yamamoto D."/>
            <person name="Yang H.P."/>
            <person name="Yang S.P."/>
            <person name="Yorke J.A."/>
            <person name="Yoshida K."/>
            <person name="Zdobnov E."/>
            <person name="Zhang P."/>
            <person name="Zhang Y."/>
            <person name="Zimin A.V."/>
            <person name="Baldwin J."/>
            <person name="Abdouelleil A."/>
            <person name="Abdulkadir J."/>
            <person name="Abebe A."/>
            <person name="Abera B."/>
            <person name="Abreu J."/>
            <person name="Acer S.C."/>
            <person name="Aftuck L."/>
            <person name="Alexander A."/>
            <person name="An P."/>
            <person name="Anderson E."/>
            <person name="Anderson S."/>
            <person name="Arachi H."/>
            <person name="Azer M."/>
            <person name="Bachantsang P."/>
            <person name="Barry A."/>
            <person name="Bayul T."/>
            <person name="Berlin A."/>
            <person name="Bessette D."/>
            <person name="Bloom T."/>
            <person name="Blye J."/>
            <person name="Boguslavskiy L."/>
            <person name="Bonnet C."/>
            <person name="Boukhgalter B."/>
            <person name="Bourzgui I."/>
            <person name="Brown A."/>
            <person name="Cahill P."/>
            <person name="Channer S."/>
            <person name="Cheshatsang Y."/>
            <person name="Chuda L."/>
            <person name="Citroen M."/>
            <person name="Collymore A."/>
            <person name="Cooke P."/>
            <person name="Costello M."/>
            <person name="D'Aco K."/>
            <person name="Daza R."/>
            <person name="De Haan G."/>
            <person name="DeGray S."/>
            <person name="DeMaso C."/>
            <person name="Dhargay N."/>
            <person name="Dooley K."/>
            <person name="Dooley E."/>
            <person name="Doricent M."/>
            <person name="Dorje P."/>
            <person name="Dorjee K."/>
            <person name="Dupes A."/>
            <person name="Elong R."/>
            <person name="Falk J."/>
            <person name="Farina A."/>
            <person name="Faro S."/>
            <person name="Ferguson D."/>
            <person name="Fisher S."/>
            <person name="Foley C.D."/>
            <person name="Franke A."/>
            <person name="Friedrich D."/>
            <person name="Gadbois L."/>
            <person name="Gearin G."/>
            <person name="Gearin C.R."/>
            <person name="Giannoukos G."/>
            <person name="Goode T."/>
            <person name="Graham J."/>
            <person name="Grandbois E."/>
            <person name="Grewal S."/>
            <person name="Gyaltsen K."/>
            <person name="Hafez N."/>
            <person name="Hagos B."/>
            <person name="Hall J."/>
            <person name="Henson C."/>
            <person name="Hollinger A."/>
            <person name="Honan T."/>
            <person name="Huard M.D."/>
            <person name="Hughes L."/>
            <person name="Hurhula B."/>
            <person name="Husby M.E."/>
            <person name="Kamat A."/>
            <person name="Kanga B."/>
            <person name="Kashin S."/>
            <person name="Khazanovich D."/>
            <person name="Kisner P."/>
            <person name="Lance K."/>
            <person name="Lara M."/>
            <person name="Lee W."/>
            <person name="Lennon N."/>
            <person name="Letendre F."/>
            <person name="LeVine R."/>
            <person name="Lipovsky A."/>
            <person name="Liu X."/>
            <person name="Liu J."/>
            <person name="Liu S."/>
            <person name="Lokyitsang T."/>
            <person name="Lokyitsang Y."/>
            <person name="Lubonja R."/>
            <person name="Lui A."/>
            <person name="MacDonald P."/>
            <person name="Magnisalis V."/>
            <person name="Maru K."/>
            <person name="Matthews C."/>
            <person name="McCusker W."/>
            <person name="McDonough S."/>
            <person name="Mehta T."/>
            <person name="Meldrim J."/>
            <person name="Meneus L."/>
            <person name="Mihai O."/>
            <person name="Mihalev A."/>
            <person name="Mihova T."/>
            <person name="Mittelman R."/>
            <person name="Mlenga V."/>
            <person name="Montmayeur A."/>
            <person name="Mulrain L."/>
            <person name="Navidi A."/>
            <person name="Naylor J."/>
            <person name="Negash T."/>
            <person name="Nguyen T."/>
            <person name="Nguyen N."/>
            <person name="Nicol R."/>
            <person name="Norbu C."/>
            <person name="Norbu N."/>
            <person name="Novod N."/>
            <person name="O'Neill B."/>
            <person name="Osman S."/>
            <person name="Markiewicz E."/>
            <person name="Oyono O.L."/>
            <person name="Patti C."/>
            <person name="Phunkhang P."/>
            <person name="Pierre F."/>
            <person name="Priest M."/>
            <person name="Raghuraman S."/>
            <person name="Rege F."/>
            <person name="Reyes R."/>
            <person name="Rise C."/>
            <person name="Rogov P."/>
            <person name="Ross K."/>
            <person name="Ryan E."/>
            <person name="Settipalli S."/>
            <person name="Shea T."/>
            <person name="Sherpa N."/>
            <person name="Shi L."/>
            <person name="Shih D."/>
            <person name="Sparrow T."/>
            <person name="Spaulding J."/>
            <person name="Stalker J."/>
            <person name="Stange-Thomann N."/>
            <person name="Stavropoulos S."/>
            <person name="Stone C."/>
            <person name="Strader C."/>
            <person name="Tesfaye S."/>
            <person name="Thomson T."/>
            <person name="Thoulutsang Y."/>
            <person name="Thoulutsang D."/>
            <person name="Topham K."/>
            <person name="Topping I."/>
            <person name="Tsamla T."/>
            <person name="Vassiliev H."/>
            <person name="Vo A."/>
            <person name="Wangchuk T."/>
            <person name="Wangdi T."/>
            <person name="Weiand M."/>
            <person name="Wilkinson J."/>
            <person name="Wilson A."/>
            <person name="Yadav S."/>
            <person name="Young G."/>
            <person name="Yu Q."/>
            <person name="Zembek L."/>
            <person name="Zhong D."/>
            <person name="Zimmer A."/>
            <person name="Zwirko Z."/>
            <person name="Jaffe D.B."/>
            <person name="Alvarez P."/>
            <person name="Brockman W."/>
            <person name="Butler J."/>
            <person name="Chin C."/>
            <person name="Gnerre S."/>
            <person name="Grabherr M."/>
            <person name="Kleber M."/>
            <person name="Mauceli E."/>
            <person name="MacCallum I."/>
        </authorList>
    </citation>
    <scope>NUCLEOTIDE SEQUENCE [LARGE SCALE GENOMIC DNA]</scope>
    <source>
        <strain evidence="3">Tucson 14030-0811.24</strain>
    </source>
</reference>
<evidence type="ECO:0000313" key="3">
    <source>
        <dbReference type="Proteomes" id="UP000007798"/>
    </source>
</evidence>
<dbReference type="eggNOG" id="ENOG502T98M">
    <property type="taxonomic scope" value="Eukaryota"/>
</dbReference>
<feature type="chain" id="PRO_5002818661" evidence="1">
    <location>
        <begin position="23"/>
        <end position="189"/>
    </location>
</feature>
<feature type="signal peptide" evidence="1">
    <location>
        <begin position="1"/>
        <end position="22"/>
    </location>
</feature>
<keyword evidence="1" id="KW-0732">Signal</keyword>
<dbReference type="STRING" id="7260.B4MST3"/>
<dbReference type="Proteomes" id="UP000007798">
    <property type="component" value="Unassembled WGS sequence"/>
</dbReference>
<evidence type="ECO:0000256" key="1">
    <source>
        <dbReference type="SAM" id="SignalP"/>
    </source>
</evidence>
<dbReference type="OMA" id="QWSCKGN"/>
<dbReference type="InParanoid" id="B4MST3"/>
<dbReference type="EMBL" id="CH963851">
    <property type="protein sequence ID" value="EDW75172.1"/>
    <property type="molecule type" value="Genomic_DNA"/>
</dbReference>
<dbReference type="OrthoDB" id="7968486at2759"/>
<dbReference type="HOGENOM" id="CLU_1442509_0_0_1"/>
<accession>B4MST3</accession>
<name>B4MST3_DROWI</name>
<evidence type="ECO:0000313" key="2">
    <source>
        <dbReference type="EMBL" id="EDW75172.1"/>
    </source>
</evidence>
<gene>
    <name evidence="2" type="primary">Dwil\GK19839</name>
    <name evidence="2" type="ORF">Dwil_GK19839</name>
</gene>